<evidence type="ECO:0000313" key="2">
    <source>
        <dbReference type="Proteomes" id="UP000266841"/>
    </source>
</evidence>
<dbReference type="Proteomes" id="UP000266841">
    <property type="component" value="Unassembled WGS sequence"/>
</dbReference>
<keyword evidence="2" id="KW-1185">Reference proteome</keyword>
<accession>K0S388</accession>
<protein>
    <submittedName>
        <fullName evidence="1">Uncharacterized protein</fullName>
    </submittedName>
</protein>
<dbReference type="EMBL" id="AGNL01037925">
    <property type="protein sequence ID" value="EJK53362.1"/>
    <property type="molecule type" value="Genomic_DNA"/>
</dbReference>
<evidence type="ECO:0000313" key="1">
    <source>
        <dbReference type="EMBL" id="EJK53362.1"/>
    </source>
</evidence>
<reference evidence="1 2" key="1">
    <citation type="journal article" date="2012" name="Genome Biol.">
        <title>Genome and low-iron response of an oceanic diatom adapted to chronic iron limitation.</title>
        <authorList>
            <person name="Lommer M."/>
            <person name="Specht M."/>
            <person name="Roy A.S."/>
            <person name="Kraemer L."/>
            <person name="Andreson R."/>
            <person name="Gutowska M.A."/>
            <person name="Wolf J."/>
            <person name="Bergner S.V."/>
            <person name="Schilhabel M.B."/>
            <person name="Klostermeier U.C."/>
            <person name="Beiko R.G."/>
            <person name="Rosenstiel P."/>
            <person name="Hippler M."/>
            <person name="Laroche J."/>
        </authorList>
    </citation>
    <scope>NUCLEOTIDE SEQUENCE [LARGE SCALE GENOMIC DNA]</scope>
    <source>
        <strain evidence="1 2">CCMP1005</strain>
    </source>
</reference>
<gene>
    <name evidence="1" type="ORF">THAOC_27218</name>
</gene>
<comment type="caution">
    <text evidence="1">The sequence shown here is derived from an EMBL/GenBank/DDBJ whole genome shotgun (WGS) entry which is preliminary data.</text>
</comment>
<dbReference type="AlphaFoldDB" id="K0S388"/>
<sequence length="183" mass="19902">MFNMVNPASLFVADNRLDLATAIRAPKITMMGGLTCSGGVGRSDMVHQRLDGTAAGASENPRRIEADLLGAAHRGTLADIQALSTKYSTDRLAERGNPGGHIVGHEGATGLTHIIWAGIIVESGAEIRHRARKHNDLKYRALREARDRLLHRPYLSSRHGSNRGFGATDLPSRLLVERSWSYG</sequence>
<proteinExistence type="predicted"/>
<name>K0S388_THAOC</name>
<organism evidence="1 2">
    <name type="scientific">Thalassiosira oceanica</name>
    <name type="common">Marine diatom</name>
    <dbReference type="NCBI Taxonomy" id="159749"/>
    <lineage>
        <taxon>Eukaryota</taxon>
        <taxon>Sar</taxon>
        <taxon>Stramenopiles</taxon>
        <taxon>Ochrophyta</taxon>
        <taxon>Bacillariophyta</taxon>
        <taxon>Coscinodiscophyceae</taxon>
        <taxon>Thalassiosirophycidae</taxon>
        <taxon>Thalassiosirales</taxon>
        <taxon>Thalassiosiraceae</taxon>
        <taxon>Thalassiosira</taxon>
    </lineage>
</organism>